<feature type="compositionally biased region" description="Basic and acidic residues" evidence="1">
    <location>
        <begin position="19"/>
        <end position="28"/>
    </location>
</feature>
<dbReference type="AlphaFoldDB" id="A0A5D3ASE5"/>
<comment type="caution">
    <text evidence="2">The sequence shown here is derived from an EMBL/GenBank/DDBJ whole genome shotgun (WGS) entry which is preliminary data.</text>
</comment>
<sequence>MYPHDHSKSRRKSKKSKGKERAHYHHDQSAFPIYDDGQGPSPWGPYGIGTHNTQATTSAPFPNPLNNTHQFGMQATPGPTQYAEGGHSFWDSTLPASATGENMATAFGSWLDGRAADARATMTTEENSIVHMRDVTVPTQSAVTNQVFSQATDFLPLLRTAVDQSGDPEAVSRFISFAETLRKLPDELRYERFLRDEMTNAQARATDAAWKGWKMTRRGASLADGHASLEDARALWRSHEDDKAANSQDSLSDEGDWDLMMRGIGDTPTEDILASFGG</sequence>
<gene>
    <name evidence="2" type="ORF">B9479_005715</name>
</gene>
<name>A0A5D3ASE5_9TREE</name>
<feature type="compositionally biased region" description="Basic residues" evidence="1">
    <location>
        <begin position="7"/>
        <end position="18"/>
    </location>
</feature>
<proteinExistence type="predicted"/>
<evidence type="ECO:0000313" key="2">
    <source>
        <dbReference type="EMBL" id="TYJ53628.1"/>
    </source>
</evidence>
<protein>
    <submittedName>
        <fullName evidence="2">Uncharacterized protein</fullName>
    </submittedName>
</protein>
<reference evidence="2 3" key="1">
    <citation type="submission" date="2017-05" db="EMBL/GenBank/DDBJ databases">
        <title>The Genome Sequence of Tsuchiyaea wingfieldii DSM 27421.</title>
        <authorList>
            <person name="Cuomo C."/>
            <person name="Passer A."/>
            <person name="Billmyre B."/>
            <person name="Heitman J."/>
        </authorList>
    </citation>
    <scope>NUCLEOTIDE SEQUENCE [LARGE SCALE GENOMIC DNA]</scope>
    <source>
        <strain evidence="2 3">DSM 27421</strain>
    </source>
</reference>
<keyword evidence="3" id="KW-1185">Reference proteome</keyword>
<organism evidence="2 3">
    <name type="scientific">Cryptococcus floricola</name>
    <dbReference type="NCBI Taxonomy" id="2591691"/>
    <lineage>
        <taxon>Eukaryota</taxon>
        <taxon>Fungi</taxon>
        <taxon>Dikarya</taxon>
        <taxon>Basidiomycota</taxon>
        <taxon>Agaricomycotina</taxon>
        <taxon>Tremellomycetes</taxon>
        <taxon>Tremellales</taxon>
        <taxon>Cryptococcaceae</taxon>
        <taxon>Cryptococcus</taxon>
    </lineage>
</organism>
<dbReference type="Proteomes" id="UP000322245">
    <property type="component" value="Unassembled WGS sequence"/>
</dbReference>
<evidence type="ECO:0000313" key="3">
    <source>
        <dbReference type="Proteomes" id="UP000322245"/>
    </source>
</evidence>
<accession>A0A5D3ASE5</accession>
<feature type="region of interest" description="Disordered" evidence="1">
    <location>
        <begin position="1"/>
        <end position="40"/>
    </location>
</feature>
<dbReference type="EMBL" id="NIDF01000082">
    <property type="protein sequence ID" value="TYJ53628.1"/>
    <property type="molecule type" value="Genomic_DNA"/>
</dbReference>
<evidence type="ECO:0000256" key="1">
    <source>
        <dbReference type="SAM" id="MobiDB-lite"/>
    </source>
</evidence>